<dbReference type="InterPro" id="IPR001853">
    <property type="entry name" value="DSBA-like_thioredoxin_dom"/>
</dbReference>
<evidence type="ECO:0000256" key="5">
    <source>
        <dbReference type="ARBA" id="ARBA00073833"/>
    </source>
</evidence>
<evidence type="ECO:0000256" key="7">
    <source>
        <dbReference type="PIRSR" id="PIRSR006386-1"/>
    </source>
</evidence>
<evidence type="ECO:0000256" key="3">
    <source>
        <dbReference type="ARBA" id="ARBA00022679"/>
    </source>
</evidence>
<evidence type="ECO:0000259" key="8">
    <source>
        <dbReference type="Pfam" id="PF01323"/>
    </source>
</evidence>
<organism evidence="9 10">
    <name type="scientific">Klebsormidium nitens</name>
    <name type="common">Green alga</name>
    <name type="synonym">Ulothrix nitens</name>
    <dbReference type="NCBI Taxonomy" id="105231"/>
    <lineage>
        <taxon>Eukaryota</taxon>
        <taxon>Viridiplantae</taxon>
        <taxon>Streptophyta</taxon>
        <taxon>Klebsormidiophyceae</taxon>
        <taxon>Klebsormidiales</taxon>
        <taxon>Klebsormidiaceae</taxon>
        <taxon>Klebsormidium</taxon>
    </lineage>
</organism>
<dbReference type="STRING" id="105231.A0A1Y1HQH7"/>
<proteinExistence type="inferred from homology"/>
<dbReference type="InterPro" id="IPR036249">
    <property type="entry name" value="Thioredoxin-like_sf"/>
</dbReference>
<dbReference type="FunFam" id="3.40.30.10:FF:000096">
    <property type="entry name" value="Glutathione S-transferase kappa"/>
    <property type="match status" value="1"/>
</dbReference>
<dbReference type="Gene3D" id="3.40.30.10">
    <property type="entry name" value="Glutaredoxin"/>
    <property type="match status" value="1"/>
</dbReference>
<evidence type="ECO:0000256" key="2">
    <source>
        <dbReference type="ARBA" id="ARBA00012452"/>
    </source>
</evidence>
<feature type="active site" description="Nucleophile" evidence="7">
    <location>
        <position position="31"/>
    </location>
</feature>
<dbReference type="EMBL" id="DF237014">
    <property type="protein sequence ID" value="GAQ80894.1"/>
    <property type="molecule type" value="Genomic_DNA"/>
</dbReference>
<dbReference type="GO" id="GO:0004364">
    <property type="term" value="F:glutathione transferase activity"/>
    <property type="evidence" value="ECO:0000318"/>
    <property type="project" value="GO_Central"/>
</dbReference>
<comment type="catalytic activity">
    <reaction evidence="4">
        <text>RX + glutathione = an S-substituted glutathione + a halide anion + H(+)</text>
        <dbReference type="Rhea" id="RHEA:16437"/>
        <dbReference type="ChEBI" id="CHEBI:15378"/>
        <dbReference type="ChEBI" id="CHEBI:16042"/>
        <dbReference type="ChEBI" id="CHEBI:17792"/>
        <dbReference type="ChEBI" id="CHEBI:57925"/>
        <dbReference type="ChEBI" id="CHEBI:90779"/>
        <dbReference type="EC" id="2.5.1.18"/>
    </reaction>
</comment>
<protein>
    <recommendedName>
        <fullName evidence="5">Glutathione S-transferase kappa 1</fullName>
        <ecNumber evidence="2">2.5.1.18</ecNumber>
    </recommendedName>
    <alternativeName>
        <fullName evidence="6">GST class-kappa</fullName>
    </alternativeName>
</protein>
<dbReference type="OMA" id="FNHIYRF"/>
<dbReference type="SUPFAM" id="SSF52833">
    <property type="entry name" value="Thioredoxin-like"/>
    <property type="match status" value="1"/>
</dbReference>
<dbReference type="OrthoDB" id="2018539at2759"/>
<evidence type="ECO:0000256" key="6">
    <source>
        <dbReference type="ARBA" id="ARBA00083519"/>
    </source>
</evidence>
<comment type="similarity">
    <text evidence="1">Belongs to the GST superfamily. Kappa family.</text>
</comment>
<dbReference type="GO" id="GO:0005777">
    <property type="term" value="C:peroxisome"/>
    <property type="evidence" value="ECO:0000318"/>
    <property type="project" value="GO_Central"/>
</dbReference>
<keyword evidence="10" id="KW-1185">Reference proteome</keyword>
<keyword evidence="3 9" id="KW-0808">Transferase</keyword>
<name>A0A1Y1HQH7_KLENI</name>
<dbReference type="GO" id="GO:0004602">
    <property type="term" value="F:glutathione peroxidase activity"/>
    <property type="evidence" value="ECO:0000318"/>
    <property type="project" value="GO_Central"/>
</dbReference>
<dbReference type="PANTHER" id="PTHR42943:SF2">
    <property type="entry name" value="GLUTATHIONE S-TRANSFERASE KAPPA 1"/>
    <property type="match status" value="1"/>
</dbReference>
<evidence type="ECO:0000256" key="1">
    <source>
        <dbReference type="ARBA" id="ARBA00006494"/>
    </source>
</evidence>
<gene>
    <name evidence="9" type="ORF">KFL_000650270</name>
</gene>
<dbReference type="PANTHER" id="PTHR42943">
    <property type="entry name" value="GLUTATHIONE S-TRANSFERASE KAPPA"/>
    <property type="match status" value="1"/>
</dbReference>
<evidence type="ECO:0000313" key="9">
    <source>
        <dbReference type="EMBL" id="GAQ80894.1"/>
    </source>
</evidence>
<dbReference type="AlphaFoldDB" id="A0A1Y1HQH7"/>
<dbReference type="InterPro" id="IPR014440">
    <property type="entry name" value="HCCAis_GSTk"/>
</dbReference>
<dbReference type="PIRSF" id="PIRSF006386">
    <property type="entry name" value="HCCAis_GSTk"/>
    <property type="match status" value="1"/>
</dbReference>
<dbReference type="GO" id="GO:0005739">
    <property type="term" value="C:mitochondrion"/>
    <property type="evidence" value="ECO:0000318"/>
    <property type="project" value="GO_Central"/>
</dbReference>
<sequence>MQWLTTMEHYKTPNQASGTRLAVDLYLDVGSPYSWFALEVLDRYRTTWDLDLVLRPVLLGAIHHATGNAMPAIVRARGAHLLRDLHRSAVFFDLPWEGGPSSFGTPAFNTMNCQRLLTVVAMDKGGASVELLALARAMFSTIWRSAGQELDVRDAEFLKGCCSKAGFTQEETDVYYSRLQRDDTKAKLKETTTEAIQAGAYGTPSIVVRACQSEEHADLPNSWSSKPQLFFGSDRFEQLAFMFKKPWHGPCPTRSKL</sequence>
<dbReference type="Proteomes" id="UP000054558">
    <property type="component" value="Unassembled WGS sequence"/>
</dbReference>
<dbReference type="GO" id="GO:0006749">
    <property type="term" value="P:glutathione metabolic process"/>
    <property type="evidence" value="ECO:0000318"/>
    <property type="project" value="GO_Central"/>
</dbReference>
<dbReference type="EC" id="2.5.1.18" evidence="2"/>
<reference evidence="9 10" key="1">
    <citation type="journal article" date="2014" name="Nat. Commun.">
        <title>Klebsormidium flaccidum genome reveals primary factors for plant terrestrial adaptation.</title>
        <authorList>
            <person name="Hori K."/>
            <person name="Maruyama F."/>
            <person name="Fujisawa T."/>
            <person name="Togashi T."/>
            <person name="Yamamoto N."/>
            <person name="Seo M."/>
            <person name="Sato S."/>
            <person name="Yamada T."/>
            <person name="Mori H."/>
            <person name="Tajima N."/>
            <person name="Moriyama T."/>
            <person name="Ikeuchi M."/>
            <person name="Watanabe M."/>
            <person name="Wada H."/>
            <person name="Kobayashi K."/>
            <person name="Saito M."/>
            <person name="Masuda T."/>
            <person name="Sasaki-Sekimoto Y."/>
            <person name="Mashiguchi K."/>
            <person name="Awai K."/>
            <person name="Shimojima M."/>
            <person name="Masuda S."/>
            <person name="Iwai M."/>
            <person name="Nobusawa T."/>
            <person name="Narise T."/>
            <person name="Kondo S."/>
            <person name="Saito H."/>
            <person name="Sato R."/>
            <person name="Murakawa M."/>
            <person name="Ihara Y."/>
            <person name="Oshima-Yamada Y."/>
            <person name="Ohtaka K."/>
            <person name="Satoh M."/>
            <person name="Sonobe K."/>
            <person name="Ishii M."/>
            <person name="Ohtani R."/>
            <person name="Kanamori-Sato M."/>
            <person name="Honoki R."/>
            <person name="Miyazaki D."/>
            <person name="Mochizuki H."/>
            <person name="Umetsu J."/>
            <person name="Higashi K."/>
            <person name="Shibata D."/>
            <person name="Kamiya Y."/>
            <person name="Sato N."/>
            <person name="Nakamura Y."/>
            <person name="Tabata S."/>
            <person name="Ida S."/>
            <person name="Kurokawa K."/>
            <person name="Ohta H."/>
        </authorList>
    </citation>
    <scope>NUCLEOTIDE SEQUENCE [LARGE SCALE GENOMIC DNA]</scope>
    <source>
        <strain evidence="9 10">NIES-2285</strain>
    </source>
</reference>
<dbReference type="Pfam" id="PF01323">
    <property type="entry name" value="DSBA"/>
    <property type="match status" value="1"/>
</dbReference>
<evidence type="ECO:0000313" key="10">
    <source>
        <dbReference type="Proteomes" id="UP000054558"/>
    </source>
</evidence>
<dbReference type="InterPro" id="IPR051924">
    <property type="entry name" value="GST_Kappa/NadH"/>
</dbReference>
<feature type="domain" description="DSBA-like thioredoxin" evidence="8">
    <location>
        <begin position="23"/>
        <end position="240"/>
    </location>
</feature>
<accession>A0A1Y1HQH7</accession>
<evidence type="ECO:0000256" key="4">
    <source>
        <dbReference type="ARBA" id="ARBA00047960"/>
    </source>
</evidence>